<sequence>MVAIKAIHDWMGEPGTVVSWHPSPATLKKVEQAPVSDVPVSYQQAQHIRGYRSHVAAGTDMARLNIPAWDIPGQCDLRAMTHVINSYVRRHDTYHSWFELPEGSDEVIRHTVANPKDIKLVPTDHGEMTPAQWREHVLATPDPLTWDCFHFGIIQRDDHFTFYISVDHVHTDAMFMGLVLVEIHMMYLALVDGAAPLQLPPAGSYADFCHRQAAYTAALTLDTPEVRGWVEFFQRNDGTMPVFPLPLGDFSLTNTGDVMTVQLLDAQQSHAFEAACMDAGARYSGGVIACAAIAEAELTGTDTYHIITPTTTRNGQSEFMTTGWFTGLVPMSVPVGSFAETARAGQQAFDAGMPLKDVPHDRVFELAEGTDLGLRTPGPGVPMLSYLDAGLPPLSPAVIAQWEAMNGKVFSDARAAYQVGMYVNRSATETALTVTFPNNPVARESVLRYVAAMKAVYVRVAEGREVPSPSGRPELTRVVGG</sequence>
<dbReference type="RefSeq" id="WP_115277245.1">
    <property type="nucleotide sequence ID" value="NZ_AP022600.1"/>
</dbReference>
<dbReference type="Proteomes" id="UP000254978">
    <property type="component" value="Unassembled WGS sequence"/>
</dbReference>
<dbReference type="InterPro" id="IPR023213">
    <property type="entry name" value="CAT-like_dom_sf"/>
</dbReference>
<keyword evidence="2" id="KW-0808">Transferase</keyword>
<protein>
    <submittedName>
        <fullName evidence="2">Condensation domain-containing protein</fullName>
        <ecNumber evidence="2">2.3.1.-</ecNumber>
    </submittedName>
</protein>
<evidence type="ECO:0000313" key="2">
    <source>
        <dbReference type="EMBL" id="STZ56776.1"/>
    </source>
</evidence>
<dbReference type="Gene3D" id="3.30.559.30">
    <property type="entry name" value="Nonribosomal peptide synthetase, condensation domain"/>
    <property type="match status" value="1"/>
</dbReference>
<dbReference type="GO" id="GO:0008610">
    <property type="term" value="P:lipid biosynthetic process"/>
    <property type="evidence" value="ECO:0007669"/>
    <property type="project" value="UniProtKB-ARBA"/>
</dbReference>
<feature type="domain" description="Condensation" evidence="1">
    <location>
        <begin position="71"/>
        <end position="363"/>
    </location>
</feature>
<dbReference type="SUPFAM" id="SSF52777">
    <property type="entry name" value="CoA-dependent acyltransferases"/>
    <property type="match status" value="2"/>
</dbReference>
<dbReference type="Pfam" id="PF00668">
    <property type="entry name" value="Condensation"/>
    <property type="match status" value="1"/>
</dbReference>
<dbReference type="EMBL" id="UGQT01000001">
    <property type="protein sequence ID" value="STZ56776.1"/>
    <property type="molecule type" value="Genomic_DNA"/>
</dbReference>
<dbReference type="GO" id="GO:0016746">
    <property type="term" value="F:acyltransferase activity"/>
    <property type="evidence" value="ECO:0007669"/>
    <property type="project" value="UniProtKB-KW"/>
</dbReference>
<organism evidence="2 3">
    <name type="scientific">Mycolicibacterium tokaiense</name>
    <dbReference type="NCBI Taxonomy" id="39695"/>
    <lineage>
        <taxon>Bacteria</taxon>
        <taxon>Bacillati</taxon>
        <taxon>Actinomycetota</taxon>
        <taxon>Actinomycetes</taxon>
        <taxon>Mycobacteriales</taxon>
        <taxon>Mycobacteriaceae</taxon>
        <taxon>Mycolicibacterium</taxon>
    </lineage>
</organism>
<name>A0A378TB75_9MYCO</name>
<dbReference type="Gene3D" id="3.30.559.10">
    <property type="entry name" value="Chloramphenicol acetyltransferase-like domain"/>
    <property type="match status" value="1"/>
</dbReference>
<keyword evidence="2" id="KW-0012">Acyltransferase</keyword>
<proteinExistence type="predicted"/>
<accession>A0A378TB75</accession>
<reference evidence="2 3" key="1">
    <citation type="submission" date="2018-06" db="EMBL/GenBank/DDBJ databases">
        <authorList>
            <consortium name="Pathogen Informatics"/>
            <person name="Doyle S."/>
        </authorList>
    </citation>
    <scope>NUCLEOTIDE SEQUENCE [LARGE SCALE GENOMIC DNA]</scope>
    <source>
        <strain evidence="2 3">NCTC10821</strain>
    </source>
</reference>
<dbReference type="OrthoDB" id="9123229at2"/>
<keyword evidence="3" id="KW-1185">Reference proteome</keyword>
<dbReference type="EC" id="2.3.1.-" evidence="2"/>
<gene>
    <name evidence="2" type="primary">papA2</name>
    <name evidence="2" type="ORF">NCTC10821_00269</name>
</gene>
<dbReference type="AlphaFoldDB" id="A0A378TB75"/>
<evidence type="ECO:0000259" key="1">
    <source>
        <dbReference type="Pfam" id="PF00668"/>
    </source>
</evidence>
<evidence type="ECO:0000313" key="3">
    <source>
        <dbReference type="Proteomes" id="UP000254978"/>
    </source>
</evidence>
<dbReference type="InterPro" id="IPR001242">
    <property type="entry name" value="Condensation_dom"/>
</dbReference>